<dbReference type="Pfam" id="PF01018">
    <property type="entry name" value="GTP1_OBG"/>
    <property type="match status" value="1"/>
</dbReference>
<dbReference type="InterPro" id="IPR027417">
    <property type="entry name" value="P-loop_NTPase"/>
</dbReference>
<dbReference type="PIRSF" id="PIRSF002401">
    <property type="entry name" value="GTP_bd_Obg/CgtA"/>
    <property type="match status" value="1"/>
</dbReference>
<evidence type="ECO:0000256" key="3">
    <source>
        <dbReference type="ARBA" id="ARBA00022741"/>
    </source>
</evidence>
<dbReference type="InterPro" id="IPR031167">
    <property type="entry name" value="G_OBG"/>
</dbReference>
<organism evidence="7">
    <name type="scientific">hydrothermal vent metagenome</name>
    <dbReference type="NCBI Taxonomy" id="652676"/>
    <lineage>
        <taxon>unclassified sequences</taxon>
        <taxon>metagenomes</taxon>
        <taxon>ecological metagenomes</taxon>
    </lineage>
</organism>
<dbReference type="NCBIfam" id="NF008955">
    <property type="entry name" value="PRK12297.1"/>
    <property type="match status" value="1"/>
</dbReference>
<evidence type="ECO:0000256" key="4">
    <source>
        <dbReference type="ARBA" id="ARBA00023134"/>
    </source>
</evidence>
<dbReference type="CDD" id="cd01898">
    <property type="entry name" value="Obg"/>
    <property type="match status" value="1"/>
</dbReference>
<evidence type="ECO:0000259" key="6">
    <source>
        <dbReference type="PROSITE" id="PS51883"/>
    </source>
</evidence>
<gene>
    <name evidence="7" type="ORF">MNBD_NITROSPINAE01-233</name>
</gene>
<dbReference type="GO" id="GO:0000287">
    <property type="term" value="F:magnesium ion binding"/>
    <property type="evidence" value="ECO:0007669"/>
    <property type="project" value="InterPro"/>
</dbReference>
<reference evidence="7" key="1">
    <citation type="submission" date="2018-06" db="EMBL/GenBank/DDBJ databases">
        <authorList>
            <person name="Zhirakovskaya E."/>
        </authorList>
    </citation>
    <scope>NUCLEOTIDE SEQUENCE</scope>
</reference>
<dbReference type="SUPFAM" id="SSF82051">
    <property type="entry name" value="Obg GTP-binding protein N-terminal domain"/>
    <property type="match status" value="1"/>
</dbReference>
<evidence type="ECO:0000259" key="5">
    <source>
        <dbReference type="PROSITE" id="PS51710"/>
    </source>
</evidence>
<dbReference type="PROSITE" id="PS51883">
    <property type="entry name" value="OBG"/>
    <property type="match status" value="1"/>
</dbReference>
<dbReference type="Gene3D" id="2.70.210.12">
    <property type="entry name" value="GTP1/OBG domain"/>
    <property type="match status" value="1"/>
</dbReference>
<dbReference type="InterPro" id="IPR006073">
    <property type="entry name" value="GTP-bd"/>
</dbReference>
<evidence type="ECO:0000256" key="2">
    <source>
        <dbReference type="ARBA" id="ARBA00022723"/>
    </source>
</evidence>
<dbReference type="InterPro" id="IPR005225">
    <property type="entry name" value="Small_GTP-bd"/>
</dbReference>
<dbReference type="PANTHER" id="PTHR11702:SF31">
    <property type="entry name" value="MITOCHONDRIAL RIBOSOME-ASSOCIATED GTPASE 2"/>
    <property type="match status" value="1"/>
</dbReference>
<dbReference type="InterPro" id="IPR006169">
    <property type="entry name" value="GTP1_OBG_dom"/>
</dbReference>
<dbReference type="PROSITE" id="PS51710">
    <property type="entry name" value="G_OBG"/>
    <property type="match status" value="1"/>
</dbReference>
<dbReference type="NCBIfam" id="TIGR02729">
    <property type="entry name" value="Obg_CgtA"/>
    <property type="match status" value="1"/>
</dbReference>
<comment type="similarity">
    <text evidence="1">Belongs to the TRAFAC class OBG-HflX-like GTPase superfamily. OBG GTPase family.</text>
</comment>
<dbReference type="AlphaFoldDB" id="A0A3B1BXU2"/>
<dbReference type="SUPFAM" id="SSF52540">
    <property type="entry name" value="P-loop containing nucleoside triphosphate hydrolases"/>
    <property type="match status" value="1"/>
</dbReference>
<dbReference type="InterPro" id="IPR014100">
    <property type="entry name" value="GTP-bd_Obg/CgtA"/>
</dbReference>
<dbReference type="InterPro" id="IPR006074">
    <property type="entry name" value="GTP1-OBG_CS"/>
</dbReference>
<sequence length="346" mass="37195">MGESSFIDRAKIKIKAGDGGNGLVSFRREKFIAKGGPWGGDGGNGGSVVFATDHNLGTLLDFRYQQHHNAEDGQIGGRNNRTGKSGEDLILYVPVGTVVIDNETGETMADLNDEGASFVAVQGGSGGWGNTRFKSSINQAPRRANPGTLGEHREILLELKLIADVGVIGYPNAGKSTLISRISAAKPKVADYPFTTLKPNLGVVRWAEYKTFVMADIPGLIEGAADGRGIGHRFLRHAERNRVLLHLIDPTSTEEERNPVSDYLAIMKELELYSEEFLAKPQVVVVNKSDAVLPEDMEKIIKDISTVSGGEVHAISAVTGEGVEALVKLLGRSVENMTKAMADDLD</sequence>
<feature type="domain" description="Obg" evidence="6">
    <location>
        <begin position="4"/>
        <end position="162"/>
    </location>
</feature>
<evidence type="ECO:0000313" key="7">
    <source>
        <dbReference type="EMBL" id="VAX19331.1"/>
    </source>
</evidence>
<dbReference type="NCBIfam" id="NF008954">
    <property type="entry name" value="PRK12296.1"/>
    <property type="match status" value="1"/>
</dbReference>
<protein>
    <submittedName>
        <fullName evidence="7">GTP-binding protein Obg</fullName>
    </submittedName>
</protein>
<keyword evidence="2" id="KW-0479">Metal-binding</keyword>
<dbReference type="InterPro" id="IPR036726">
    <property type="entry name" value="GTP1_OBG_dom_sf"/>
</dbReference>
<dbReference type="HAMAP" id="MF_01454">
    <property type="entry name" value="GTPase_Obg"/>
    <property type="match status" value="1"/>
</dbReference>
<dbReference type="Pfam" id="PF01926">
    <property type="entry name" value="MMR_HSR1"/>
    <property type="match status" value="1"/>
</dbReference>
<evidence type="ECO:0000256" key="1">
    <source>
        <dbReference type="ARBA" id="ARBA00007699"/>
    </source>
</evidence>
<keyword evidence="4" id="KW-0342">GTP-binding</keyword>
<dbReference type="PRINTS" id="PR00326">
    <property type="entry name" value="GTP1OBG"/>
</dbReference>
<dbReference type="GO" id="GO:0003924">
    <property type="term" value="F:GTPase activity"/>
    <property type="evidence" value="ECO:0007669"/>
    <property type="project" value="InterPro"/>
</dbReference>
<dbReference type="GO" id="GO:0005525">
    <property type="term" value="F:GTP binding"/>
    <property type="evidence" value="ECO:0007669"/>
    <property type="project" value="UniProtKB-KW"/>
</dbReference>
<dbReference type="InterPro" id="IPR045086">
    <property type="entry name" value="OBG_GTPase"/>
</dbReference>
<dbReference type="Gene3D" id="3.40.50.300">
    <property type="entry name" value="P-loop containing nucleotide triphosphate hydrolases"/>
    <property type="match status" value="1"/>
</dbReference>
<proteinExistence type="inferred from homology"/>
<dbReference type="PROSITE" id="PS00905">
    <property type="entry name" value="GTP1_OBG"/>
    <property type="match status" value="1"/>
</dbReference>
<dbReference type="EMBL" id="UOGC01000086">
    <property type="protein sequence ID" value="VAX19331.1"/>
    <property type="molecule type" value="Genomic_DNA"/>
</dbReference>
<feature type="domain" description="OBG-type G" evidence="5">
    <location>
        <begin position="163"/>
        <end position="335"/>
    </location>
</feature>
<dbReference type="FunFam" id="2.70.210.12:FF:000001">
    <property type="entry name" value="GTPase Obg"/>
    <property type="match status" value="1"/>
</dbReference>
<accession>A0A3B1BXU2</accession>
<keyword evidence="3" id="KW-0547">Nucleotide-binding</keyword>
<name>A0A3B1BXU2_9ZZZZ</name>
<dbReference type="PANTHER" id="PTHR11702">
    <property type="entry name" value="DEVELOPMENTALLY REGULATED GTP-BINDING PROTEIN-RELATED"/>
    <property type="match status" value="1"/>
</dbReference>
<dbReference type="NCBIfam" id="TIGR00231">
    <property type="entry name" value="small_GTP"/>
    <property type="match status" value="1"/>
</dbReference>
<dbReference type="NCBIfam" id="NF008956">
    <property type="entry name" value="PRK12299.1"/>
    <property type="match status" value="1"/>
</dbReference>